<dbReference type="NCBIfam" id="TIGR01640">
    <property type="entry name" value="F_box_assoc_1"/>
    <property type="match status" value="1"/>
</dbReference>
<dbReference type="EMBL" id="CACVBM020001299">
    <property type="protein sequence ID" value="CAA7044451.1"/>
    <property type="molecule type" value="Genomic_DNA"/>
</dbReference>
<reference evidence="2" key="1">
    <citation type="submission" date="2020-01" db="EMBL/GenBank/DDBJ databases">
        <authorList>
            <person name="Mishra B."/>
        </authorList>
    </citation>
    <scope>NUCLEOTIDE SEQUENCE [LARGE SCALE GENOMIC DNA]</scope>
</reference>
<proteinExistence type="predicted"/>
<keyword evidence="3" id="KW-1185">Reference proteome</keyword>
<evidence type="ECO:0000259" key="1">
    <source>
        <dbReference type="Pfam" id="PF08268"/>
    </source>
</evidence>
<dbReference type="PANTHER" id="PTHR31111:SF62">
    <property type="entry name" value="F-BOX DOMAIN-CONTAINING PROTEIN"/>
    <property type="match status" value="1"/>
</dbReference>
<dbReference type="InterPro" id="IPR017451">
    <property type="entry name" value="F-box-assoc_interact_dom"/>
</dbReference>
<dbReference type="PANTHER" id="PTHR31111">
    <property type="entry name" value="BNAA05G37150D PROTEIN-RELATED"/>
    <property type="match status" value="1"/>
</dbReference>
<dbReference type="AlphaFoldDB" id="A0A6D2JX30"/>
<evidence type="ECO:0000313" key="2">
    <source>
        <dbReference type="EMBL" id="CAA7044451.1"/>
    </source>
</evidence>
<dbReference type="Proteomes" id="UP000467841">
    <property type="component" value="Unassembled WGS sequence"/>
</dbReference>
<evidence type="ECO:0000313" key="3">
    <source>
        <dbReference type="Proteomes" id="UP000467841"/>
    </source>
</evidence>
<organism evidence="2 3">
    <name type="scientific">Microthlaspi erraticum</name>
    <dbReference type="NCBI Taxonomy" id="1685480"/>
    <lineage>
        <taxon>Eukaryota</taxon>
        <taxon>Viridiplantae</taxon>
        <taxon>Streptophyta</taxon>
        <taxon>Embryophyta</taxon>
        <taxon>Tracheophyta</taxon>
        <taxon>Spermatophyta</taxon>
        <taxon>Magnoliopsida</taxon>
        <taxon>eudicotyledons</taxon>
        <taxon>Gunneridae</taxon>
        <taxon>Pentapetalae</taxon>
        <taxon>rosids</taxon>
        <taxon>malvids</taxon>
        <taxon>Brassicales</taxon>
        <taxon>Brassicaceae</taxon>
        <taxon>Coluteocarpeae</taxon>
        <taxon>Microthlaspi</taxon>
    </lineage>
</organism>
<accession>A0A6D2JX30</accession>
<comment type="caution">
    <text evidence="2">The sequence shown here is derived from an EMBL/GenBank/DDBJ whole genome shotgun (WGS) entry which is preliminary data.</text>
</comment>
<dbReference type="InterPro" id="IPR013187">
    <property type="entry name" value="F-box-assoc_dom_typ3"/>
</dbReference>
<dbReference type="Pfam" id="PF08268">
    <property type="entry name" value="FBA_3"/>
    <property type="match status" value="1"/>
</dbReference>
<feature type="domain" description="F-box associated beta-propeller type 3" evidence="1">
    <location>
        <begin position="12"/>
        <end position="100"/>
    </location>
</feature>
<protein>
    <recommendedName>
        <fullName evidence="1">F-box associated beta-propeller type 3 domain-containing protein</fullName>
    </recommendedName>
</protein>
<sequence length="198" mass="22060">MTKGDYRLDVSWDQHKVLTLGTGGKPSWRMIKCSIPHYTLMEPICINGVLYYISIKWSTKTCGIVCFDVRSESFSFMEAKGSLNGDLLTGGTLLNYNGKLEDVEKQEWSERIYVLPAVWKDVVGEYDLSFVGVTRTNEIAFSSFYQTNPFYLCYLNLERNTVVRVEIQGMDTSNCWGLTGLTAAVAVAGAGVCGSGRL</sequence>
<name>A0A6D2JX30_9BRAS</name>
<dbReference type="OrthoDB" id="687122at2759"/>
<gene>
    <name evidence="2" type="ORF">MERR_LOCUS31686</name>
</gene>